<evidence type="ECO:0000256" key="1">
    <source>
        <dbReference type="ARBA" id="ARBA00004141"/>
    </source>
</evidence>
<proteinExistence type="predicted"/>
<evidence type="ECO:0000313" key="7">
    <source>
        <dbReference type="EMBL" id="RMJ16316.1"/>
    </source>
</evidence>
<evidence type="ECO:0000256" key="4">
    <source>
        <dbReference type="ARBA" id="ARBA00023136"/>
    </source>
</evidence>
<evidence type="ECO:0000256" key="6">
    <source>
        <dbReference type="SAM" id="Phobius"/>
    </source>
</evidence>
<dbReference type="EMBL" id="NKUJ01000049">
    <property type="protein sequence ID" value="RMJ16316.1"/>
    <property type="molecule type" value="Genomic_DNA"/>
</dbReference>
<dbReference type="InterPro" id="IPR007568">
    <property type="entry name" value="RTA1"/>
</dbReference>
<dbReference type="PANTHER" id="PTHR31465">
    <property type="entry name" value="PROTEIN RTA1-RELATED"/>
    <property type="match status" value="1"/>
</dbReference>
<gene>
    <name evidence="7" type="ORF">CDV36_004024</name>
</gene>
<dbReference type="STRING" id="2010991.A0A3M2SFI0"/>
<feature type="transmembrane region" description="Helical" evidence="6">
    <location>
        <begin position="159"/>
        <end position="188"/>
    </location>
</feature>
<dbReference type="GO" id="GO:0005886">
    <property type="term" value="C:plasma membrane"/>
    <property type="evidence" value="ECO:0007669"/>
    <property type="project" value="TreeGrafter"/>
</dbReference>
<dbReference type="PANTHER" id="PTHR31465:SF9">
    <property type="entry name" value="SPHINGOID LONG-CHAIN BASE TRANSPORTER RSB1"/>
    <property type="match status" value="1"/>
</dbReference>
<feature type="transmembrane region" description="Helical" evidence="6">
    <location>
        <begin position="22"/>
        <end position="42"/>
    </location>
</feature>
<evidence type="ECO:0000313" key="8">
    <source>
        <dbReference type="Proteomes" id="UP000277212"/>
    </source>
</evidence>
<sequence length="395" mass="42731">MVGDCGSTCPAFGGFYSYNPSVGGNAVLLVAFILLALAAPYLGFRSRTYLFSAVLTTGLFFEVLGFIGRILLHSNRDHQGHFFLFLFGTVLGPSFLSLAIFIVLPHILTIYGEPICPFRPLLAGFVFWGLSAGSMLLELIGIIFTAYESSGVTRKQGAIITAAGLAIQAAALVACTGLHFWFTLGLSTKRGSLDARHVQVYSSSHFKKFLMAMEVASTLLIVYSIYRLVEFADEVSGSLFQNESAFMVLGGVLPFFAGGLLTSFHPGPAFLDAWDSTSPRGTKRHRRPDPIQSPTPSGHPVHHLYEPDIRKQLSPTSSKLARESMGSPELPPGSLGLPSHPKATLNPSSPKNDMTPRKGPPEPLNLANVAASRQSYRQDSAGRAAKDMVHSEELW</sequence>
<name>A0A3M2SFI0_9HYPO</name>
<keyword evidence="4 6" id="KW-0472">Membrane</keyword>
<feature type="transmembrane region" description="Helical" evidence="6">
    <location>
        <begin position="82"/>
        <end position="104"/>
    </location>
</feature>
<protein>
    <recommendedName>
        <fullName evidence="9">Sphingoid long-chain base transporter RSB1</fullName>
    </recommendedName>
</protein>
<evidence type="ECO:0000256" key="5">
    <source>
        <dbReference type="SAM" id="MobiDB-lite"/>
    </source>
</evidence>
<keyword evidence="3 6" id="KW-1133">Transmembrane helix</keyword>
<feature type="transmembrane region" description="Helical" evidence="6">
    <location>
        <begin position="246"/>
        <end position="264"/>
    </location>
</feature>
<comment type="subcellular location">
    <subcellularLocation>
        <location evidence="1">Membrane</location>
        <topology evidence="1">Multi-pass membrane protein</topology>
    </subcellularLocation>
</comment>
<dbReference type="AlphaFoldDB" id="A0A3M2SFI0"/>
<feature type="transmembrane region" description="Helical" evidence="6">
    <location>
        <begin position="209"/>
        <end position="226"/>
    </location>
</feature>
<keyword evidence="2 6" id="KW-0812">Transmembrane</keyword>
<dbReference type="Proteomes" id="UP000277212">
    <property type="component" value="Unassembled WGS sequence"/>
</dbReference>
<feature type="compositionally biased region" description="Low complexity" evidence="5">
    <location>
        <begin position="326"/>
        <end position="341"/>
    </location>
</feature>
<dbReference type="OrthoDB" id="3358017at2759"/>
<organism evidence="7 8">
    <name type="scientific">Fusarium kuroshium</name>
    <dbReference type="NCBI Taxonomy" id="2010991"/>
    <lineage>
        <taxon>Eukaryota</taxon>
        <taxon>Fungi</taxon>
        <taxon>Dikarya</taxon>
        <taxon>Ascomycota</taxon>
        <taxon>Pezizomycotina</taxon>
        <taxon>Sordariomycetes</taxon>
        <taxon>Hypocreomycetidae</taxon>
        <taxon>Hypocreales</taxon>
        <taxon>Nectriaceae</taxon>
        <taxon>Fusarium</taxon>
        <taxon>Fusarium solani species complex</taxon>
    </lineage>
</organism>
<feature type="compositionally biased region" description="Basic and acidic residues" evidence="5">
    <location>
        <begin position="384"/>
        <end position="395"/>
    </location>
</feature>
<evidence type="ECO:0000256" key="2">
    <source>
        <dbReference type="ARBA" id="ARBA00022692"/>
    </source>
</evidence>
<dbReference type="GO" id="GO:0000324">
    <property type="term" value="C:fungal-type vacuole"/>
    <property type="evidence" value="ECO:0007669"/>
    <property type="project" value="TreeGrafter"/>
</dbReference>
<feature type="transmembrane region" description="Helical" evidence="6">
    <location>
        <begin position="125"/>
        <end position="147"/>
    </location>
</feature>
<accession>A0A3M2SFI0</accession>
<keyword evidence="8" id="KW-1185">Reference proteome</keyword>
<evidence type="ECO:0008006" key="9">
    <source>
        <dbReference type="Google" id="ProtNLM"/>
    </source>
</evidence>
<comment type="caution">
    <text evidence="7">The sequence shown here is derived from an EMBL/GenBank/DDBJ whole genome shotgun (WGS) entry which is preliminary data.</text>
</comment>
<feature type="transmembrane region" description="Helical" evidence="6">
    <location>
        <begin position="49"/>
        <end position="70"/>
    </location>
</feature>
<reference evidence="7 8" key="1">
    <citation type="submission" date="2017-06" db="EMBL/GenBank/DDBJ databases">
        <title>Comparative genomic analysis of Ambrosia Fusariam Clade fungi.</title>
        <authorList>
            <person name="Stajich J.E."/>
            <person name="Carrillo J."/>
            <person name="Kijimoto T."/>
            <person name="Eskalen A."/>
            <person name="O'Donnell K."/>
            <person name="Kasson M."/>
        </authorList>
    </citation>
    <scope>NUCLEOTIDE SEQUENCE [LARGE SCALE GENOMIC DNA]</scope>
    <source>
        <strain evidence="7">UCR3666</strain>
    </source>
</reference>
<evidence type="ECO:0000256" key="3">
    <source>
        <dbReference type="ARBA" id="ARBA00022989"/>
    </source>
</evidence>
<feature type="region of interest" description="Disordered" evidence="5">
    <location>
        <begin position="275"/>
        <end position="395"/>
    </location>
</feature>
<dbReference type="Pfam" id="PF04479">
    <property type="entry name" value="RTA1"/>
    <property type="match status" value="1"/>
</dbReference>